<dbReference type="Proteomes" id="UP000271125">
    <property type="component" value="Unassembled WGS sequence"/>
</dbReference>
<evidence type="ECO:0000313" key="7">
    <source>
        <dbReference type="Proteomes" id="UP000271125"/>
    </source>
</evidence>
<proteinExistence type="predicted"/>
<dbReference type="Pfam" id="PF16234">
    <property type="entry name" value="DUF4892"/>
    <property type="match status" value="1"/>
</dbReference>
<dbReference type="InterPro" id="IPR050330">
    <property type="entry name" value="Bact_OuterMem_StrucFunc"/>
</dbReference>
<dbReference type="PANTHER" id="PTHR30329:SF21">
    <property type="entry name" value="LIPOPROTEIN YIAD-RELATED"/>
    <property type="match status" value="1"/>
</dbReference>
<dbReference type="EMBL" id="QNBD01000008">
    <property type="protein sequence ID" value="RKX72597.1"/>
    <property type="molecule type" value="Genomic_DNA"/>
</dbReference>
<comment type="subcellular location">
    <subcellularLocation>
        <location evidence="1">Cell outer membrane</location>
    </subcellularLocation>
</comment>
<evidence type="ECO:0000256" key="3">
    <source>
        <dbReference type="ARBA" id="ARBA00023237"/>
    </source>
</evidence>
<evidence type="ECO:0000256" key="4">
    <source>
        <dbReference type="PROSITE-ProRule" id="PRU00473"/>
    </source>
</evidence>
<dbReference type="InterPro" id="IPR036737">
    <property type="entry name" value="OmpA-like_sf"/>
</dbReference>
<dbReference type="Gene3D" id="3.30.1330.60">
    <property type="entry name" value="OmpA-like domain"/>
    <property type="match status" value="1"/>
</dbReference>
<dbReference type="SUPFAM" id="SSF103088">
    <property type="entry name" value="OmpA-like"/>
    <property type="match status" value="1"/>
</dbReference>
<protein>
    <recommendedName>
        <fullName evidence="5">OmpA-like domain-containing protein</fullName>
    </recommendedName>
</protein>
<gene>
    <name evidence="6" type="ORF">DRP43_00340</name>
</gene>
<dbReference type="CDD" id="cd07185">
    <property type="entry name" value="OmpA_C-like"/>
    <property type="match status" value="1"/>
</dbReference>
<evidence type="ECO:0000259" key="5">
    <source>
        <dbReference type="PROSITE" id="PS51123"/>
    </source>
</evidence>
<keyword evidence="2 4" id="KW-0472">Membrane</keyword>
<dbReference type="PROSITE" id="PS51123">
    <property type="entry name" value="OMPA_2"/>
    <property type="match status" value="1"/>
</dbReference>
<reference evidence="6 7" key="1">
    <citation type="submission" date="2018-06" db="EMBL/GenBank/DDBJ databases">
        <title>Extensive metabolic versatility and redundancy in microbially diverse, dynamic hydrothermal sediments.</title>
        <authorList>
            <person name="Dombrowski N."/>
            <person name="Teske A."/>
            <person name="Baker B.J."/>
        </authorList>
    </citation>
    <scope>NUCLEOTIDE SEQUENCE [LARGE SCALE GENOMIC DNA]</scope>
    <source>
        <strain evidence="6">B10_G13</strain>
    </source>
</reference>
<comment type="caution">
    <text evidence="6">The sequence shown here is derived from an EMBL/GenBank/DDBJ whole genome shotgun (WGS) entry which is preliminary data.</text>
</comment>
<sequence>MYKEVNIMIIIRKIVLCLVVGLLLTTNIAFAKGEDIKGSNDHPLISRYPGAVIKYYDMKAFDKYTVPLGKIVEGKLSNSLQLEGKITRIQYNAPQNRSTLEIYRNYKMTLENAGFNILFTGSGRELGRFKKWPDVVYKTLNPIQGDYKYRLRGEDDSQYYLSAKLVRPKGNIYVSLYISQGWHKWPVIQLDVIEIKPIEKVMVAEKAEAIAEKISRVGHAAVYGIYFDTDKAYVKPESEPLLREITRLLRYNRELKLYVVGHTDNVGSLDYNMKLSKRRAEAVVKVLVFEHGVDRKRLSACGVGLLAPVASNRTEYGRARNRRVELVEQ</sequence>
<dbReference type="InterPro" id="IPR006665">
    <property type="entry name" value="OmpA-like"/>
</dbReference>
<name>A0A660SP77_UNCT6</name>
<dbReference type="InterPro" id="IPR006664">
    <property type="entry name" value="OMP_bac"/>
</dbReference>
<evidence type="ECO:0000256" key="2">
    <source>
        <dbReference type="ARBA" id="ARBA00023136"/>
    </source>
</evidence>
<dbReference type="AlphaFoldDB" id="A0A660SP77"/>
<dbReference type="Pfam" id="PF00691">
    <property type="entry name" value="OmpA"/>
    <property type="match status" value="1"/>
</dbReference>
<feature type="domain" description="OmpA-like" evidence="5">
    <location>
        <begin position="214"/>
        <end position="329"/>
    </location>
</feature>
<keyword evidence="3" id="KW-0998">Cell outer membrane</keyword>
<dbReference type="GO" id="GO:0009279">
    <property type="term" value="C:cell outer membrane"/>
    <property type="evidence" value="ECO:0007669"/>
    <property type="project" value="UniProtKB-SubCell"/>
</dbReference>
<dbReference type="PRINTS" id="PR01021">
    <property type="entry name" value="OMPADOMAIN"/>
</dbReference>
<accession>A0A660SP77</accession>
<dbReference type="InterPro" id="IPR032608">
    <property type="entry name" value="DUF4892"/>
</dbReference>
<evidence type="ECO:0000256" key="1">
    <source>
        <dbReference type="ARBA" id="ARBA00004442"/>
    </source>
</evidence>
<dbReference type="PANTHER" id="PTHR30329">
    <property type="entry name" value="STATOR ELEMENT OF FLAGELLAR MOTOR COMPLEX"/>
    <property type="match status" value="1"/>
</dbReference>
<evidence type="ECO:0000313" key="6">
    <source>
        <dbReference type="EMBL" id="RKX72597.1"/>
    </source>
</evidence>
<organism evidence="6 7">
    <name type="scientific">candidate division TA06 bacterium</name>
    <dbReference type="NCBI Taxonomy" id="2250710"/>
    <lineage>
        <taxon>Bacteria</taxon>
        <taxon>Bacteria division TA06</taxon>
    </lineage>
</organism>